<evidence type="ECO:0000256" key="6">
    <source>
        <dbReference type="ARBA" id="ARBA00022989"/>
    </source>
</evidence>
<evidence type="ECO:0000256" key="5">
    <source>
        <dbReference type="ARBA" id="ARBA00022692"/>
    </source>
</evidence>
<dbReference type="PANTHER" id="PTHR10489:SF957">
    <property type="entry name" value="B2 BRADYKININ RECEPTOR"/>
    <property type="match status" value="1"/>
</dbReference>
<evidence type="ECO:0000313" key="21">
    <source>
        <dbReference type="Proteomes" id="UP000694557"/>
    </source>
</evidence>
<evidence type="ECO:0000256" key="11">
    <source>
        <dbReference type="ARBA" id="ARBA00023170"/>
    </source>
</evidence>
<dbReference type="AlphaFoldDB" id="A0A8C7ME27"/>
<evidence type="ECO:0000256" key="14">
    <source>
        <dbReference type="ARBA" id="ARBA00023288"/>
    </source>
</evidence>
<protein>
    <recommendedName>
        <fullName evidence="2">B2 bradykinin receptor</fullName>
    </recommendedName>
</protein>
<dbReference type="GO" id="GO:0016493">
    <property type="term" value="F:C-C chemokine receptor activity"/>
    <property type="evidence" value="ECO:0007669"/>
    <property type="project" value="TreeGrafter"/>
</dbReference>
<evidence type="ECO:0000256" key="13">
    <source>
        <dbReference type="ARBA" id="ARBA00023224"/>
    </source>
</evidence>
<comment type="similarity">
    <text evidence="17">Belongs to the G-protein coupled receptor 1 family.</text>
</comment>
<proteinExistence type="inferred from homology"/>
<dbReference type="GO" id="GO:0019957">
    <property type="term" value="F:C-C chemokine binding"/>
    <property type="evidence" value="ECO:0007669"/>
    <property type="project" value="TreeGrafter"/>
</dbReference>
<dbReference type="GO" id="GO:0009897">
    <property type="term" value="C:external side of plasma membrane"/>
    <property type="evidence" value="ECO:0007669"/>
    <property type="project" value="TreeGrafter"/>
</dbReference>
<dbReference type="Ensembl" id="ENSOKIT00005049508.1">
    <property type="protein sequence ID" value="ENSOKIP00005046937.1"/>
    <property type="gene ID" value="ENSOKIG00005019768.1"/>
</dbReference>
<dbReference type="PRINTS" id="PR00425">
    <property type="entry name" value="BRADYKININR"/>
</dbReference>
<keyword evidence="6 18" id="KW-1133">Transmembrane helix</keyword>
<keyword evidence="4" id="KW-0597">Phosphoprotein</keyword>
<feature type="transmembrane region" description="Helical" evidence="18">
    <location>
        <begin position="300"/>
        <end position="319"/>
    </location>
</feature>
<dbReference type="GO" id="GO:0006939">
    <property type="term" value="P:smooth muscle contraction"/>
    <property type="evidence" value="ECO:0007669"/>
    <property type="project" value="InterPro"/>
</dbReference>
<evidence type="ECO:0000256" key="7">
    <source>
        <dbReference type="ARBA" id="ARBA00023040"/>
    </source>
</evidence>
<dbReference type="GeneTree" id="ENSGT01130000278308"/>
<keyword evidence="21" id="KW-1185">Reference proteome</keyword>
<dbReference type="InterPro" id="IPR050119">
    <property type="entry name" value="CCR1-9-like"/>
</dbReference>
<evidence type="ECO:0000256" key="4">
    <source>
        <dbReference type="ARBA" id="ARBA00022553"/>
    </source>
</evidence>
<keyword evidence="14" id="KW-0449">Lipoprotein</keyword>
<evidence type="ECO:0000259" key="19">
    <source>
        <dbReference type="PROSITE" id="PS50262"/>
    </source>
</evidence>
<dbReference type="Proteomes" id="UP000694557">
    <property type="component" value="Unassembled WGS sequence"/>
</dbReference>
<dbReference type="Gene3D" id="1.20.1070.10">
    <property type="entry name" value="Rhodopsin 7-helix transmembrane proteins"/>
    <property type="match status" value="1"/>
</dbReference>
<evidence type="ECO:0000256" key="16">
    <source>
        <dbReference type="ARBA" id="ARBA00025954"/>
    </source>
</evidence>
<dbReference type="GO" id="GO:0004947">
    <property type="term" value="F:bradykinin receptor activity"/>
    <property type="evidence" value="ECO:0007669"/>
    <property type="project" value="InterPro"/>
</dbReference>
<dbReference type="InterPro" id="IPR000496">
    <property type="entry name" value="Brdyknn_rcpt"/>
</dbReference>
<organism evidence="20 21">
    <name type="scientific">Oncorhynchus kisutch</name>
    <name type="common">Coho salmon</name>
    <name type="synonym">Salmo kisutch</name>
    <dbReference type="NCBI Taxonomy" id="8019"/>
    <lineage>
        <taxon>Eukaryota</taxon>
        <taxon>Metazoa</taxon>
        <taxon>Chordata</taxon>
        <taxon>Craniata</taxon>
        <taxon>Vertebrata</taxon>
        <taxon>Euteleostomi</taxon>
        <taxon>Actinopterygii</taxon>
        <taxon>Neopterygii</taxon>
        <taxon>Teleostei</taxon>
        <taxon>Protacanthopterygii</taxon>
        <taxon>Salmoniformes</taxon>
        <taxon>Salmonidae</taxon>
        <taxon>Salmoninae</taxon>
        <taxon>Oncorhynchus</taxon>
    </lineage>
</organism>
<dbReference type="PANTHER" id="PTHR10489">
    <property type="entry name" value="CELL ADHESION MOLECULE"/>
    <property type="match status" value="1"/>
</dbReference>
<keyword evidence="11 17" id="KW-0675">Receptor</keyword>
<evidence type="ECO:0000256" key="10">
    <source>
        <dbReference type="ARBA" id="ARBA00023157"/>
    </source>
</evidence>
<keyword evidence="12" id="KW-0325">Glycoprotein</keyword>
<reference evidence="20" key="2">
    <citation type="submission" date="2025-09" db="UniProtKB">
        <authorList>
            <consortium name="Ensembl"/>
        </authorList>
    </citation>
    <scope>IDENTIFICATION</scope>
</reference>
<gene>
    <name evidence="20" type="primary">BDKRB2</name>
</gene>
<feature type="transmembrane region" description="Helical" evidence="18">
    <location>
        <begin position="156"/>
        <end position="178"/>
    </location>
</feature>
<dbReference type="PROSITE" id="PS50262">
    <property type="entry name" value="G_PROTEIN_RECEP_F1_2"/>
    <property type="match status" value="1"/>
</dbReference>
<comment type="function">
    <text evidence="15">Receptor for bradykinin. It is associated with G proteins that activate a phosphatidylinositol-calcium second messenger system.</text>
</comment>
<dbReference type="InterPro" id="IPR000276">
    <property type="entry name" value="GPCR_Rhodpsn"/>
</dbReference>
<keyword evidence="8 18" id="KW-0472">Membrane</keyword>
<evidence type="ECO:0000256" key="1">
    <source>
        <dbReference type="ARBA" id="ARBA00004651"/>
    </source>
</evidence>
<dbReference type="SUPFAM" id="SSF81321">
    <property type="entry name" value="Family A G protein-coupled receptor-like"/>
    <property type="match status" value="1"/>
</dbReference>
<dbReference type="GO" id="GO:0060326">
    <property type="term" value="P:cell chemotaxis"/>
    <property type="evidence" value="ECO:0007669"/>
    <property type="project" value="TreeGrafter"/>
</dbReference>
<dbReference type="InterPro" id="IPR001504">
    <property type="entry name" value="Brdyknn_2_rcpt"/>
</dbReference>
<dbReference type="GO" id="GO:0019722">
    <property type="term" value="P:calcium-mediated signaling"/>
    <property type="evidence" value="ECO:0007669"/>
    <property type="project" value="TreeGrafter"/>
</dbReference>
<reference evidence="20" key="1">
    <citation type="submission" date="2025-08" db="UniProtKB">
        <authorList>
            <consortium name="Ensembl"/>
        </authorList>
    </citation>
    <scope>IDENTIFICATION</scope>
</reference>
<evidence type="ECO:0000256" key="9">
    <source>
        <dbReference type="ARBA" id="ARBA00023139"/>
    </source>
</evidence>
<evidence type="ECO:0000256" key="2">
    <source>
        <dbReference type="ARBA" id="ARBA00013512"/>
    </source>
</evidence>
<dbReference type="GO" id="GO:0006955">
    <property type="term" value="P:immune response"/>
    <property type="evidence" value="ECO:0007669"/>
    <property type="project" value="TreeGrafter"/>
</dbReference>
<keyword evidence="5 17" id="KW-0812">Transmembrane</keyword>
<feature type="domain" description="G-protein coupled receptors family 1 profile" evidence="19">
    <location>
        <begin position="57"/>
        <end position="316"/>
    </location>
</feature>
<evidence type="ECO:0000256" key="18">
    <source>
        <dbReference type="SAM" id="Phobius"/>
    </source>
</evidence>
<feature type="transmembrane region" description="Helical" evidence="18">
    <location>
        <begin position="211"/>
        <end position="232"/>
    </location>
</feature>
<keyword evidence="13 17" id="KW-0807">Transducer</keyword>
<feature type="transmembrane region" description="Helical" evidence="18">
    <location>
        <begin position="252"/>
        <end position="270"/>
    </location>
</feature>
<accession>A0A8C7ME27</accession>
<evidence type="ECO:0000256" key="12">
    <source>
        <dbReference type="ARBA" id="ARBA00023180"/>
    </source>
</evidence>
<evidence type="ECO:0000256" key="17">
    <source>
        <dbReference type="RuleBase" id="RU000688"/>
    </source>
</evidence>
<dbReference type="PROSITE" id="PS00237">
    <property type="entry name" value="G_PROTEIN_RECEP_F1_1"/>
    <property type="match status" value="1"/>
</dbReference>
<name>A0A8C7ME27_ONCKI</name>
<keyword evidence="7 17" id="KW-0297">G-protein coupled receptor</keyword>
<evidence type="ECO:0000256" key="3">
    <source>
        <dbReference type="ARBA" id="ARBA00022475"/>
    </source>
</evidence>
<dbReference type="InterPro" id="IPR017452">
    <property type="entry name" value="GPCR_Rhodpsn_7TM"/>
</dbReference>
<evidence type="ECO:0000256" key="8">
    <source>
        <dbReference type="ARBA" id="ARBA00023136"/>
    </source>
</evidence>
<dbReference type="PRINTS" id="PR00237">
    <property type="entry name" value="GPCRRHODOPSN"/>
</dbReference>
<comment type="subcellular location">
    <subcellularLocation>
        <location evidence="1">Cell membrane</location>
        <topology evidence="1">Multi-pass membrane protein</topology>
    </subcellularLocation>
</comment>
<dbReference type="PRINTS" id="PR00994">
    <property type="entry name" value="BRADYKINNB2R"/>
</dbReference>
<dbReference type="GO" id="GO:0042310">
    <property type="term" value="P:vasoconstriction"/>
    <property type="evidence" value="ECO:0007669"/>
    <property type="project" value="InterPro"/>
</dbReference>
<comment type="subunit">
    <text evidence="16">Forms a complex with PECAM1 and GNAQ. Interacts with PECAM1.</text>
</comment>
<keyword evidence="3" id="KW-1003">Cell membrane</keyword>
<keyword evidence="10" id="KW-1015">Disulfide bond</keyword>
<keyword evidence="9" id="KW-0564">Palmitate</keyword>
<feature type="transmembrane region" description="Helical" evidence="18">
    <location>
        <begin position="44"/>
        <end position="65"/>
    </location>
</feature>
<dbReference type="Pfam" id="PF00001">
    <property type="entry name" value="7tm_1"/>
    <property type="match status" value="1"/>
</dbReference>
<dbReference type="GO" id="GO:0007204">
    <property type="term" value="P:positive regulation of cytosolic calcium ion concentration"/>
    <property type="evidence" value="ECO:0007669"/>
    <property type="project" value="TreeGrafter"/>
</dbReference>
<evidence type="ECO:0000313" key="20">
    <source>
        <dbReference type="Ensembl" id="ENSOKIP00005046937.1"/>
    </source>
</evidence>
<evidence type="ECO:0000256" key="15">
    <source>
        <dbReference type="ARBA" id="ARBA00025423"/>
    </source>
</evidence>
<sequence>MNVILFSEWLLNYLISIDMTGSNSTNTSHCPYTEEWDWLHTTQLAYILATSVLGILDNGFVLLVFCLHKKACTVAEIYLRNLAATDLLLVSCLPLWAVNVANGFDWPFGPLLCRLVNVGINMNDYSSIYFLSLVSVDRYVALEHTMSPWSMRSPSYAKLACLLVWGYGLLLGTPTMVFRVVKWFPDFQVTACYMAYPHDGWRLRYNLTVNIVGFLVPIPVVSFCSYHIISVLRDNQASRMRSTTAAGTERKAAHLVLIVLAIFILCWLPYQVVIFLDTLYHYEVISGCGWVDVLEISTQLATYLGYSNSSLNPFLYVIVGKHFKQRARGVCRQMMCCGKGRKSYHIVNLNSTIKYTDSTKRLRKYLPNKLK</sequence>